<keyword evidence="2" id="KW-0547">Nucleotide-binding</keyword>
<keyword evidence="2" id="KW-0067">ATP-binding</keyword>
<dbReference type="Gene3D" id="1.10.3290.10">
    <property type="entry name" value="Fido-like domain"/>
    <property type="match status" value="1"/>
</dbReference>
<dbReference type="PANTHER" id="PTHR13504:SF38">
    <property type="entry name" value="FIDO DOMAIN-CONTAINING PROTEIN"/>
    <property type="match status" value="1"/>
</dbReference>
<dbReference type="Pfam" id="PF02661">
    <property type="entry name" value="Fic"/>
    <property type="match status" value="1"/>
</dbReference>
<dbReference type="Proteomes" id="UP000192333">
    <property type="component" value="Chromosome I"/>
</dbReference>
<feature type="binding site" evidence="2">
    <location>
        <begin position="454"/>
        <end position="461"/>
    </location>
    <ligand>
        <name>ATP</name>
        <dbReference type="ChEBI" id="CHEBI:30616"/>
    </ligand>
</feature>
<accession>A0A1W2H2C9</accession>
<dbReference type="EMBL" id="LT838813">
    <property type="protein sequence ID" value="SMD42924.1"/>
    <property type="molecule type" value="Genomic_DNA"/>
</dbReference>
<evidence type="ECO:0000256" key="1">
    <source>
        <dbReference type="PIRSR" id="PIRSR640198-1"/>
    </source>
</evidence>
<dbReference type="InterPro" id="IPR003812">
    <property type="entry name" value="Fido"/>
</dbReference>
<dbReference type="InterPro" id="IPR036597">
    <property type="entry name" value="Fido-like_dom_sf"/>
</dbReference>
<dbReference type="GO" id="GO:0005524">
    <property type="term" value="F:ATP binding"/>
    <property type="evidence" value="ECO:0007669"/>
    <property type="project" value="UniProtKB-KW"/>
</dbReference>
<feature type="active site" evidence="1">
    <location>
        <position position="450"/>
    </location>
</feature>
<sequence>MLKRKFMATPSEKLAESLDILKDIHGTGTVAIKSSDLTRTHRERLIKAGFLKEIIRGWYITTRPDETTGESTSWFTSFWDFIAAYLQERFGDNWSLSPEQSVILHAGNLTVPRQLLVRSPQARNQITTLPYETSIFETRATIASSKEVEKNSHGLKLFSLASALVNCSEPFYRNNPTETRTALATFRDASEILQILLEGGHSVVAGRIAGAFRNIGRERIAHDILSGMRSAGYQVSENDPFQDPSPFSIPPRQISPFVNRMRLMWHSMREPIIKIFPSDPGQPKDIEHYLKLVSDNFVNDAYNSLSIEGYRVSEELIEKIRSGQWQPEQNDSDRQQRDALAAKGYWEAFQLVKKGVEAVLKEENSGTIADQQHQNWYRALFSPSVTAGIIKASDLAGYRNQPVYIRRSKHVPPNSDAVKDLMHEFFDLLTKEPNAAVRVVLGHFIFVYIHPYIDGNGRIARFLMNLFMASGGYPWLIIPLAKRNEYMSALEVASTQGNIGPFASFLAELIVEQDNKIN</sequence>
<evidence type="ECO:0000256" key="2">
    <source>
        <dbReference type="PIRSR" id="PIRSR640198-2"/>
    </source>
</evidence>
<dbReference type="STRING" id="758820.SAMN00777080_1495"/>
<dbReference type="InterPro" id="IPR040198">
    <property type="entry name" value="Fido_containing"/>
</dbReference>
<evidence type="ECO:0000259" key="3">
    <source>
        <dbReference type="PROSITE" id="PS51459"/>
    </source>
</evidence>
<organism evidence="4 5">
    <name type="scientific">Aquiflexum balticum DSM 16537</name>
    <dbReference type="NCBI Taxonomy" id="758820"/>
    <lineage>
        <taxon>Bacteria</taxon>
        <taxon>Pseudomonadati</taxon>
        <taxon>Bacteroidota</taxon>
        <taxon>Cytophagia</taxon>
        <taxon>Cytophagales</taxon>
        <taxon>Cyclobacteriaceae</taxon>
        <taxon>Aquiflexum</taxon>
    </lineage>
</organism>
<name>A0A1W2H2C9_9BACT</name>
<proteinExistence type="predicted"/>
<gene>
    <name evidence="4" type="ORF">SAMN00777080_1495</name>
</gene>
<evidence type="ECO:0000313" key="5">
    <source>
        <dbReference type="Proteomes" id="UP000192333"/>
    </source>
</evidence>
<dbReference type="AlphaFoldDB" id="A0A1W2H2C9"/>
<dbReference type="SUPFAM" id="SSF140931">
    <property type="entry name" value="Fic-like"/>
    <property type="match status" value="1"/>
</dbReference>
<reference evidence="5" key="1">
    <citation type="submission" date="2017-04" db="EMBL/GenBank/DDBJ databases">
        <authorList>
            <person name="Varghese N."/>
            <person name="Submissions S."/>
        </authorList>
    </citation>
    <scope>NUCLEOTIDE SEQUENCE [LARGE SCALE GENOMIC DNA]</scope>
    <source>
        <strain evidence="5">DSM 16537</strain>
    </source>
</reference>
<dbReference type="PANTHER" id="PTHR13504">
    <property type="entry name" value="FIDO DOMAIN-CONTAINING PROTEIN DDB_G0283145"/>
    <property type="match status" value="1"/>
</dbReference>
<feature type="domain" description="Fido" evidence="3">
    <location>
        <begin position="364"/>
        <end position="508"/>
    </location>
</feature>
<dbReference type="PROSITE" id="PS51459">
    <property type="entry name" value="FIDO"/>
    <property type="match status" value="1"/>
</dbReference>
<evidence type="ECO:0000313" key="4">
    <source>
        <dbReference type="EMBL" id="SMD42924.1"/>
    </source>
</evidence>
<keyword evidence="5" id="KW-1185">Reference proteome</keyword>
<protein>
    <submittedName>
        <fullName evidence="4">Uncharacterized conserved protein</fullName>
    </submittedName>
</protein>